<feature type="domain" description="HTH myb-type" evidence="9">
    <location>
        <begin position="167"/>
        <end position="217"/>
    </location>
</feature>
<reference evidence="10" key="1">
    <citation type="submission" date="2020-08" db="EMBL/GenBank/DDBJ databases">
        <title>Multicomponent nature underlies the extraordinary mechanical properties of spider dragline silk.</title>
        <authorList>
            <person name="Kono N."/>
            <person name="Nakamura H."/>
            <person name="Mori M."/>
            <person name="Yoshida Y."/>
            <person name="Ohtoshi R."/>
            <person name="Malay A.D."/>
            <person name="Moran D.A.P."/>
            <person name="Tomita M."/>
            <person name="Numata K."/>
            <person name="Arakawa K."/>
        </authorList>
    </citation>
    <scope>NUCLEOTIDE SEQUENCE</scope>
</reference>
<gene>
    <name evidence="10" type="primary">MYB</name>
    <name evidence="10" type="ORF">TNCV_1570101</name>
</gene>
<dbReference type="GO" id="GO:0000981">
    <property type="term" value="F:DNA-binding transcription factor activity, RNA polymerase II-specific"/>
    <property type="evidence" value="ECO:0007669"/>
    <property type="project" value="TreeGrafter"/>
</dbReference>
<feature type="domain" description="HTH myb-type" evidence="9">
    <location>
        <begin position="111"/>
        <end position="166"/>
    </location>
</feature>
<dbReference type="GO" id="GO:0005634">
    <property type="term" value="C:nucleus"/>
    <property type="evidence" value="ECO:0007669"/>
    <property type="project" value="UniProtKB-SubCell"/>
</dbReference>
<dbReference type="InterPro" id="IPR009057">
    <property type="entry name" value="Homeodomain-like_sf"/>
</dbReference>
<evidence type="ECO:0000313" key="11">
    <source>
        <dbReference type="Proteomes" id="UP000887159"/>
    </source>
</evidence>
<dbReference type="InterPro" id="IPR017930">
    <property type="entry name" value="Myb_dom"/>
</dbReference>
<evidence type="ECO:0000256" key="5">
    <source>
        <dbReference type="ARBA" id="ARBA00023163"/>
    </source>
</evidence>
<dbReference type="FunFam" id="1.10.10.60:FF:000010">
    <property type="entry name" value="Transcriptional activator Myb isoform A"/>
    <property type="match status" value="1"/>
</dbReference>
<evidence type="ECO:0000313" key="10">
    <source>
        <dbReference type="EMBL" id="GFY15197.1"/>
    </source>
</evidence>
<dbReference type="InterPro" id="IPR001005">
    <property type="entry name" value="SANT/Myb"/>
</dbReference>
<evidence type="ECO:0000256" key="4">
    <source>
        <dbReference type="ARBA" id="ARBA00023125"/>
    </source>
</evidence>
<protein>
    <submittedName>
        <fullName evidence="10">Transcriptional activator Myb</fullName>
    </submittedName>
</protein>
<keyword evidence="2" id="KW-0677">Repeat</keyword>
<feature type="domain" description="Myb-like" evidence="8">
    <location>
        <begin position="163"/>
        <end position="213"/>
    </location>
</feature>
<comment type="caution">
    <text evidence="10">The sequence shown here is derived from an EMBL/GenBank/DDBJ whole genome shotgun (WGS) entry which is preliminary data.</text>
</comment>
<dbReference type="FunFam" id="1.10.10.60:FF:000016">
    <property type="entry name" value="Transcriptional activator Myb isoform A"/>
    <property type="match status" value="1"/>
</dbReference>
<dbReference type="SMART" id="SM00717">
    <property type="entry name" value="SANT"/>
    <property type="match status" value="3"/>
</dbReference>
<evidence type="ECO:0000256" key="6">
    <source>
        <dbReference type="ARBA" id="ARBA00023242"/>
    </source>
</evidence>
<dbReference type="Gene3D" id="1.10.10.60">
    <property type="entry name" value="Homeodomain-like"/>
    <property type="match status" value="3"/>
</dbReference>
<feature type="domain" description="Myb-like" evidence="8">
    <location>
        <begin position="111"/>
        <end position="162"/>
    </location>
</feature>
<evidence type="ECO:0000256" key="3">
    <source>
        <dbReference type="ARBA" id="ARBA00023015"/>
    </source>
</evidence>
<keyword evidence="3" id="KW-0805">Transcription regulation</keyword>
<evidence type="ECO:0000256" key="1">
    <source>
        <dbReference type="ARBA" id="ARBA00004123"/>
    </source>
</evidence>
<accession>A0A8X6SK55</accession>
<dbReference type="CDD" id="cd00167">
    <property type="entry name" value="SANT"/>
    <property type="match status" value="3"/>
</dbReference>
<evidence type="ECO:0000256" key="2">
    <source>
        <dbReference type="ARBA" id="ARBA00022737"/>
    </source>
</evidence>
<dbReference type="SUPFAM" id="SSF46689">
    <property type="entry name" value="Homeodomain-like"/>
    <property type="match status" value="2"/>
</dbReference>
<sequence length="805" mass="91926">MSEVNGRRILPPRRCKRRIDDSSFDMSLTLLDKNINQYSSDDSNSSYNSSRIDMQKFNKNKPVNKARWTKEEDEKLKKLVEIYVESWTKIASFLPNRTDVQCQQRWQKVVNPNLVKGPWTKEEDQMVVELVKKYGPQKWTLIAKQLRGRIGKQCRERWHNHLNPDIKKTAWTSEEERIICEFHGKWGNQWAKIAKILPGRTDNAIKNHWNSTLKKRVEMDEKLNNSDLHELQISEESGVDHVCQENQYSPLPPYYRSGSSTPVYQIPSVPTPPNSQSSFQVQPNDYPMQFASSPQSDKDLWNPSNLLPVQNGDNSSHSILPDETHCSTPTNEPILDNIKLEPPEENQVMQYPVVSDLMDEKPQDFNDVLPHVNSSPFQKENQVESNLNNSCLGLPLKTSLPTILRRMRKKKCNQPLADCSNFIRSDMDLTTYPQYTTVYKNPNEFCTNFTSFEETFDLDYNKSVEPLIQLQDSKTMDLMDIESIISADVNSVNNQTCETYRNTIDFQDLYYGPIQSNSFSAVPNSSDVSSLTSKISTFSSSQSSDLSMIQNNHLYGEVNNSMLMSDLSISNPTLTNNESMIHTTKHTNFETSRRTPTPIKKVLADLEKGDPVTLSNFISNTSLPELREFIQNEVSKVQAGCDPSQAYGICDSNVINQNFSPNLDNFDKIGNELWCSPSPDGPSSYECISSSDSTITAHSGSPYQYESGLQNLYFPIMQNHNNLPYNPTEKQDIDWQIIAFGRTPDQIELTCQAHSLMNQVNHFELNDIPYFSSCYLQAFSGIEPTTQQFQPQVHNYDHVATKASV</sequence>
<keyword evidence="4" id="KW-0238">DNA-binding</keyword>
<feature type="domain" description="Myb-like" evidence="8">
    <location>
        <begin position="60"/>
        <end position="110"/>
    </location>
</feature>
<dbReference type="AlphaFoldDB" id="A0A8X6SK55"/>
<dbReference type="Pfam" id="PF13921">
    <property type="entry name" value="Myb_DNA-bind_6"/>
    <property type="match status" value="1"/>
</dbReference>
<dbReference type="GO" id="GO:0000978">
    <property type="term" value="F:RNA polymerase II cis-regulatory region sequence-specific DNA binding"/>
    <property type="evidence" value="ECO:0007669"/>
    <property type="project" value="TreeGrafter"/>
</dbReference>
<evidence type="ECO:0000256" key="7">
    <source>
        <dbReference type="SAM" id="MobiDB-lite"/>
    </source>
</evidence>
<organism evidence="10 11">
    <name type="scientific">Trichonephila clavipes</name>
    <name type="common">Golden silk orbweaver</name>
    <name type="synonym">Nephila clavipes</name>
    <dbReference type="NCBI Taxonomy" id="2585209"/>
    <lineage>
        <taxon>Eukaryota</taxon>
        <taxon>Metazoa</taxon>
        <taxon>Ecdysozoa</taxon>
        <taxon>Arthropoda</taxon>
        <taxon>Chelicerata</taxon>
        <taxon>Arachnida</taxon>
        <taxon>Araneae</taxon>
        <taxon>Araneomorphae</taxon>
        <taxon>Entelegynae</taxon>
        <taxon>Araneoidea</taxon>
        <taxon>Nephilidae</taxon>
        <taxon>Trichonephila</taxon>
    </lineage>
</organism>
<feature type="compositionally biased region" description="Polar residues" evidence="7">
    <location>
        <begin position="274"/>
        <end position="283"/>
    </location>
</feature>
<dbReference type="InterPro" id="IPR050560">
    <property type="entry name" value="MYB_TF"/>
</dbReference>
<dbReference type="PANTHER" id="PTHR45614:SF25">
    <property type="entry name" value="MYB PROTEIN"/>
    <property type="match status" value="1"/>
</dbReference>
<evidence type="ECO:0000259" key="8">
    <source>
        <dbReference type="PROSITE" id="PS50090"/>
    </source>
</evidence>
<keyword evidence="6" id="KW-0539">Nucleus</keyword>
<feature type="domain" description="HTH myb-type" evidence="9">
    <location>
        <begin position="60"/>
        <end position="110"/>
    </location>
</feature>
<keyword evidence="5" id="KW-0804">Transcription</keyword>
<keyword evidence="11" id="KW-1185">Reference proteome</keyword>
<comment type="subcellular location">
    <subcellularLocation>
        <location evidence="1">Nucleus</location>
    </subcellularLocation>
</comment>
<proteinExistence type="predicted"/>
<dbReference type="PROSITE" id="PS50090">
    <property type="entry name" value="MYB_LIKE"/>
    <property type="match status" value="3"/>
</dbReference>
<feature type="region of interest" description="Disordered" evidence="7">
    <location>
        <begin position="262"/>
        <end position="286"/>
    </location>
</feature>
<dbReference type="Proteomes" id="UP000887159">
    <property type="component" value="Unassembled WGS sequence"/>
</dbReference>
<dbReference type="PROSITE" id="PS51294">
    <property type="entry name" value="HTH_MYB"/>
    <property type="match status" value="3"/>
</dbReference>
<evidence type="ECO:0000259" key="9">
    <source>
        <dbReference type="PROSITE" id="PS51294"/>
    </source>
</evidence>
<name>A0A8X6SK55_TRICX</name>
<dbReference type="EMBL" id="BMAU01021334">
    <property type="protein sequence ID" value="GFY15197.1"/>
    <property type="molecule type" value="Genomic_DNA"/>
</dbReference>
<dbReference type="PANTHER" id="PTHR45614">
    <property type="entry name" value="MYB PROTEIN-RELATED"/>
    <property type="match status" value="1"/>
</dbReference>
<dbReference type="Pfam" id="PF00249">
    <property type="entry name" value="Myb_DNA-binding"/>
    <property type="match status" value="1"/>
</dbReference>